<feature type="chain" id="PRO_5006212534" evidence="1">
    <location>
        <begin position="20"/>
        <end position="180"/>
    </location>
</feature>
<name>A0A0Q4B8A4_9BACT</name>
<sequence>MMIRTVRFIGLLAISLAVAFTACKKDKPEVKEVDEREAVVSELCGVYSGKQVRIEPATRDTDVLQLPIRISRHPQSETAVKFAFNDDYRADLTIEKVDDDNVYLGFLEGKEVKTSTKSGSLIRAYYQKGESKFSGYIGVYDRKDKVLQLALKSHVILELSDGTPVEEVDYVLDHTGWKRN</sequence>
<dbReference type="PROSITE" id="PS51257">
    <property type="entry name" value="PROKAR_LIPOPROTEIN"/>
    <property type="match status" value="1"/>
</dbReference>
<dbReference type="EMBL" id="LIIK01000030">
    <property type="protein sequence ID" value="KQM08582.1"/>
    <property type="molecule type" value="Genomic_DNA"/>
</dbReference>
<dbReference type="STRING" id="1702214.AL399_06475"/>
<comment type="caution">
    <text evidence="2">The sequence shown here is derived from an EMBL/GenBank/DDBJ whole genome shotgun (WGS) entry which is preliminary data.</text>
</comment>
<accession>A0A0Q4B8A4</accession>
<evidence type="ECO:0000256" key="1">
    <source>
        <dbReference type="SAM" id="SignalP"/>
    </source>
</evidence>
<feature type="signal peptide" evidence="1">
    <location>
        <begin position="1"/>
        <end position="19"/>
    </location>
</feature>
<gene>
    <name evidence="2" type="ORF">AL399_06475</name>
</gene>
<protein>
    <submittedName>
        <fullName evidence="2">Uncharacterized protein</fullName>
    </submittedName>
</protein>
<reference evidence="2" key="1">
    <citation type="submission" date="2015-08" db="EMBL/GenBank/DDBJ databases">
        <title>Candidatus Bacteriodes Periocalifornicus.</title>
        <authorList>
            <person name="McLean J.S."/>
            <person name="Kelley S."/>
        </authorList>
    </citation>
    <scope>NUCLEOTIDE SEQUENCE [LARGE SCALE GENOMIC DNA]</scope>
    <source>
        <strain evidence="2">12B</strain>
    </source>
</reference>
<keyword evidence="1" id="KW-0732">Signal</keyword>
<keyword evidence="3" id="KW-1185">Reference proteome</keyword>
<proteinExistence type="predicted"/>
<organism evidence="2 3">
    <name type="scientific">Candidatus [Bacteroides] periocalifornicus</name>
    <dbReference type="NCBI Taxonomy" id="1702214"/>
    <lineage>
        <taxon>Bacteria</taxon>
        <taxon>Pseudomonadati</taxon>
        <taxon>Bacteroidota</taxon>
    </lineage>
</organism>
<evidence type="ECO:0000313" key="2">
    <source>
        <dbReference type="EMBL" id="KQM08582.1"/>
    </source>
</evidence>
<evidence type="ECO:0000313" key="3">
    <source>
        <dbReference type="Proteomes" id="UP000054172"/>
    </source>
</evidence>
<dbReference type="Proteomes" id="UP000054172">
    <property type="component" value="Unassembled WGS sequence"/>
</dbReference>
<dbReference type="AlphaFoldDB" id="A0A0Q4B8A4"/>
<dbReference type="PATRIC" id="fig|1702214.3.peg.595"/>